<gene>
    <name evidence="1" type="ORF">GDO78_020442</name>
</gene>
<evidence type="ECO:0000313" key="1">
    <source>
        <dbReference type="EMBL" id="KAG9460648.1"/>
    </source>
</evidence>
<comment type="caution">
    <text evidence="1">The sequence shown here is derived from an EMBL/GenBank/DDBJ whole genome shotgun (WGS) entry which is preliminary data.</text>
</comment>
<proteinExistence type="predicted"/>
<accession>A0A8J6BII8</accession>
<reference evidence="1" key="1">
    <citation type="thesis" date="2020" institute="ProQuest LLC" country="789 East Eisenhower Parkway, Ann Arbor, MI, USA">
        <title>Comparative Genomics and Chromosome Evolution.</title>
        <authorList>
            <person name="Mudd A.B."/>
        </authorList>
    </citation>
    <scope>NUCLEOTIDE SEQUENCE</scope>
    <source>
        <strain evidence="1">HN-11 Male</strain>
        <tissue evidence="1">Kidney and liver</tissue>
    </source>
</reference>
<name>A0A8J6BII8_ELECQ</name>
<sequence>MSMDGPRVGQLPSTSMEAIRVGTTGKWSMLRFFIRERKPELVSTRVYEESLFHSMVWRAFSTEHGGGRPLWIPQQKSTSVCKA</sequence>
<evidence type="ECO:0000313" key="2">
    <source>
        <dbReference type="Proteomes" id="UP000770717"/>
    </source>
</evidence>
<dbReference type="AlphaFoldDB" id="A0A8J6BII8"/>
<dbReference type="EMBL" id="WNTK01050265">
    <property type="protein sequence ID" value="KAG9460648.1"/>
    <property type="molecule type" value="Genomic_DNA"/>
</dbReference>
<protein>
    <submittedName>
        <fullName evidence="1">Uncharacterized protein</fullName>
    </submittedName>
</protein>
<dbReference type="Proteomes" id="UP000770717">
    <property type="component" value="Unassembled WGS sequence"/>
</dbReference>
<organism evidence="1 2">
    <name type="scientific">Eleutherodactylus coqui</name>
    <name type="common">Puerto Rican coqui</name>
    <dbReference type="NCBI Taxonomy" id="57060"/>
    <lineage>
        <taxon>Eukaryota</taxon>
        <taxon>Metazoa</taxon>
        <taxon>Chordata</taxon>
        <taxon>Craniata</taxon>
        <taxon>Vertebrata</taxon>
        <taxon>Euteleostomi</taxon>
        <taxon>Amphibia</taxon>
        <taxon>Batrachia</taxon>
        <taxon>Anura</taxon>
        <taxon>Neobatrachia</taxon>
        <taxon>Hyloidea</taxon>
        <taxon>Eleutherodactylidae</taxon>
        <taxon>Eleutherodactylinae</taxon>
        <taxon>Eleutherodactylus</taxon>
        <taxon>Eleutherodactylus</taxon>
    </lineage>
</organism>
<keyword evidence="2" id="KW-1185">Reference proteome</keyword>